<evidence type="ECO:0000313" key="2">
    <source>
        <dbReference type="WBParaSite" id="scaffold3485_cov257.g6705"/>
    </source>
</evidence>
<dbReference type="AlphaFoldDB" id="A0A915M9C6"/>
<keyword evidence="1" id="KW-1185">Reference proteome</keyword>
<dbReference type="Proteomes" id="UP000887561">
    <property type="component" value="Unplaced"/>
</dbReference>
<organism evidence="1 2">
    <name type="scientific">Meloidogyne javanica</name>
    <name type="common">Root-knot nematode worm</name>
    <dbReference type="NCBI Taxonomy" id="6303"/>
    <lineage>
        <taxon>Eukaryota</taxon>
        <taxon>Metazoa</taxon>
        <taxon>Ecdysozoa</taxon>
        <taxon>Nematoda</taxon>
        <taxon>Chromadorea</taxon>
        <taxon>Rhabditida</taxon>
        <taxon>Tylenchina</taxon>
        <taxon>Tylenchomorpha</taxon>
        <taxon>Tylenchoidea</taxon>
        <taxon>Meloidogynidae</taxon>
        <taxon>Meloidogyninae</taxon>
        <taxon>Meloidogyne</taxon>
        <taxon>Meloidogyne incognita group</taxon>
    </lineage>
</organism>
<name>A0A915M9C6_MELJA</name>
<proteinExistence type="predicted"/>
<protein>
    <submittedName>
        <fullName evidence="2">Uncharacterized protein</fullName>
    </submittedName>
</protein>
<dbReference type="WBParaSite" id="scaffold3485_cov257.g6705">
    <property type="protein sequence ID" value="scaffold3485_cov257.g6705"/>
    <property type="gene ID" value="scaffold3485_cov257.g6705"/>
</dbReference>
<accession>A0A915M9C6</accession>
<reference evidence="2" key="1">
    <citation type="submission" date="2022-11" db="UniProtKB">
        <authorList>
            <consortium name="WormBaseParasite"/>
        </authorList>
    </citation>
    <scope>IDENTIFICATION</scope>
</reference>
<evidence type="ECO:0000313" key="1">
    <source>
        <dbReference type="Proteomes" id="UP000887561"/>
    </source>
</evidence>
<sequence>MATGGGPSSSISGTAQKVIEMFGTSAAFSGVPRGFESGISRGEVLQIMEDLGDDDLENEEAHLMAFVCFMPFEEDNDDRNPRKEKIFLRRNDLLNTFSDEDLLKRFRYNRRGIKYICDIVRPEVEPKTGKSGALSTEIQVLATLGYLASSSFQL</sequence>